<organism evidence="2 3">
    <name type="scientific">Pyrenophora teres f. teres</name>
    <dbReference type="NCBI Taxonomy" id="97479"/>
    <lineage>
        <taxon>Eukaryota</taxon>
        <taxon>Fungi</taxon>
        <taxon>Dikarya</taxon>
        <taxon>Ascomycota</taxon>
        <taxon>Pezizomycotina</taxon>
        <taxon>Dothideomycetes</taxon>
        <taxon>Pleosporomycetidae</taxon>
        <taxon>Pleosporales</taxon>
        <taxon>Pleosporineae</taxon>
        <taxon>Pleosporaceae</taxon>
        <taxon>Pyrenophora</taxon>
    </lineage>
</organism>
<dbReference type="InterPro" id="IPR012338">
    <property type="entry name" value="Beta-lactam/transpept-like"/>
</dbReference>
<evidence type="ECO:0000313" key="2">
    <source>
        <dbReference type="EMBL" id="CAE7022666.1"/>
    </source>
</evidence>
<dbReference type="Proteomes" id="UP000472372">
    <property type="component" value="Chromosome 3"/>
</dbReference>
<reference evidence="2" key="1">
    <citation type="submission" date="2021-02" db="EMBL/GenBank/DDBJ databases">
        <authorList>
            <person name="Syme A R."/>
            <person name="Syme A R."/>
            <person name="Moolhuijzen P."/>
        </authorList>
    </citation>
    <scope>NUCLEOTIDE SEQUENCE</scope>
    <source>
        <strain evidence="2">W1-1</strain>
    </source>
</reference>
<dbReference type="InterPro" id="IPR050789">
    <property type="entry name" value="Diverse_Enzym_Activities"/>
</dbReference>
<dbReference type="EMBL" id="HG992979">
    <property type="protein sequence ID" value="CAE7022666.1"/>
    <property type="molecule type" value="Genomic_DNA"/>
</dbReference>
<accession>A0A6S6VWV8</accession>
<dbReference type="PANTHER" id="PTHR43283">
    <property type="entry name" value="BETA-LACTAMASE-RELATED"/>
    <property type="match status" value="1"/>
</dbReference>
<dbReference type="InterPro" id="IPR001466">
    <property type="entry name" value="Beta-lactam-related"/>
</dbReference>
<dbReference type="Gene3D" id="3.40.710.10">
    <property type="entry name" value="DD-peptidase/beta-lactamase superfamily"/>
    <property type="match status" value="1"/>
</dbReference>
<dbReference type="SUPFAM" id="SSF56601">
    <property type="entry name" value="beta-lactamase/transpeptidase-like"/>
    <property type="match status" value="1"/>
</dbReference>
<gene>
    <name evidence="2" type="ORF">PTTW11_03466</name>
</gene>
<evidence type="ECO:0000259" key="1">
    <source>
        <dbReference type="Pfam" id="PF00144"/>
    </source>
</evidence>
<name>A0A6S6VWV8_9PLEO</name>
<protein>
    <submittedName>
        <fullName evidence="2">Beta-lactamase family protein</fullName>
    </submittedName>
</protein>
<proteinExistence type="predicted"/>
<evidence type="ECO:0000313" key="3">
    <source>
        <dbReference type="Proteomes" id="UP000472372"/>
    </source>
</evidence>
<dbReference type="PANTHER" id="PTHR43283:SF3">
    <property type="entry name" value="BETA-LACTAMASE FAMILY PROTEIN (AFU_ORTHOLOGUE AFUA_5G07500)"/>
    <property type="match status" value="1"/>
</dbReference>
<feature type="domain" description="Beta-lactamase-related" evidence="1">
    <location>
        <begin position="24"/>
        <end position="388"/>
    </location>
</feature>
<dbReference type="Pfam" id="PF00144">
    <property type="entry name" value="Beta-lactamase"/>
    <property type="match status" value="1"/>
</dbReference>
<dbReference type="AlphaFoldDB" id="A0A6S6VWV8"/>
<sequence length="410" mass="44981">MTLTVQVTENLKRTVEAACADPTTSIPGTSIVVVSKDGTELFAHAAGKRGVLSSEDMTLDSVFWIASCTKMIAGLACMQLVEQGKLHLDDGDETERLVPELKDVKVLQKDGSLVQKNKKITLRMLLTHTAGFGYSFFNEDLRDYSHPIGFDEFSGHIKDICQPLVFQPGEAWEYGVNIDFAGLALERVTGMSLNDYFHKYIFEPLGLKSISLFPNEDMKKRLAYMNQRTASGSVIGRDHLLRKPLVAEGSEIKDILNSGGAGAFATPSDYAQIIAVLLNDGKSPKTGAQLLKKETVDLMFTNQIPQFPDFARRGIPAAKPDLTYTLPEIYPVEGNPAQGWGLTFMLSNGGPTGRSKSTGFWAGLPNCWWWCDREKGVGGIVCSQILPFGDPKVLGLWFDVEAQIYKALGS</sequence>